<evidence type="ECO:0000256" key="6">
    <source>
        <dbReference type="ARBA" id="ARBA00023065"/>
    </source>
</evidence>
<dbReference type="RefSeq" id="WP_008928557.1">
    <property type="nucleotide sequence ID" value="NZ_AMRJ01000008.1"/>
</dbReference>
<evidence type="ECO:0000256" key="4">
    <source>
        <dbReference type="ARBA" id="ARBA00022692"/>
    </source>
</evidence>
<evidence type="ECO:0000256" key="7">
    <source>
        <dbReference type="ARBA" id="ARBA00023136"/>
    </source>
</evidence>
<feature type="transmembrane region" description="Helical" evidence="8">
    <location>
        <begin position="172"/>
        <end position="189"/>
    </location>
</feature>
<organism evidence="9 10">
    <name type="scientific">Alcanivorax hongdengensis A-11-3</name>
    <dbReference type="NCBI Taxonomy" id="1177179"/>
    <lineage>
        <taxon>Bacteria</taxon>
        <taxon>Pseudomonadati</taxon>
        <taxon>Pseudomonadota</taxon>
        <taxon>Gammaproteobacteria</taxon>
        <taxon>Oceanospirillales</taxon>
        <taxon>Alcanivoracaceae</taxon>
        <taxon>Alcanivorax</taxon>
    </lineage>
</organism>
<name>L0WEY4_9GAMM</name>
<accession>L0WEY4</accession>
<comment type="caution">
    <text evidence="9">The sequence shown here is derived from an EMBL/GenBank/DDBJ whole genome shotgun (WGS) entry which is preliminary data.</text>
</comment>
<sequence length="454" mass="48907">MRLWFGRPRGYHKARTLQPMLSPPAVLSISFLLLIVLGTLLLKLPDATHVSITWIQALFTATSAVTVTGLSVVDTGSQFTLFGQCIILLLIEAGGIGIMTFAAATLLAMGHRLGIGEQRLIRDCMNYTRVSDIAWLIRRILVMVVVVQSVGLLLLMTVWVPALGWSSGFFHSLFYAVSAFNNAGFALSADSLSAWAGNWPVVLIITALIIIGGLGFTVLAEFRRGMRWKTLSLHSKLMFTGTAGLILLALLFFLLAEWRNPGTLGGMASTSDKLAAAWFQAVTPRTAGFNVVDMSALSLPTSLLYLLLMFIGAGTNSTGSGIKVTTFMVLLMATRAFLRGRPLPVVYGRQISSALVFKALAVTFIACGVVFMALMALSITDARLGFEDLTFEVVSAFGTVGLSRGITAELSEPGQCILMLLMFVGRVGPLTLSFLLTRRSQQAIGYPEGEVHIG</sequence>
<dbReference type="OrthoDB" id="9810952at2"/>
<dbReference type="GO" id="GO:0008324">
    <property type="term" value="F:monoatomic cation transmembrane transporter activity"/>
    <property type="evidence" value="ECO:0007669"/>
    <property type="project" value="InterPro"/>
</dbReference>
<feature type="transmembrane region" description="Helical" evidence="8">
    <location>
        <begin position="54"/>
        <end position="73"/>
    </location>
</feature>
<feature type="transmembrane region" description="Helical" evidence="8">
    <location>
        <begin position="303"/>
        <end position="334"/>
    </location>
</feature>
<keyword evidence="4 8" id="KW-0812">Transmembrane</keyword>
<evidence type="ECO:0000313" key="10">
    <source>
        <dbReference type="Proteomes" id="UP000010164"/>
    </source>
</evidence>
<evidence type="ECO:0000256" key="5">
    <source>
        <dbReference type="ARBA" id="ARBA00022989"/>
    </source>
</evidence>
<keyword evidence="3" id="KW-1003">Cell membrane</keyword>
<feature type="transmembrane region" description="Helical" evidence="8">
    <location>
        <begin position="21"/>
        <end position="42"/>
    </location>
</feature>
<evidence type="ECO:0000313" key="9">
    <source>
        <dbReference type="EMBL" id="EKF74727.1"/>
    </source>
</evidence>
<dbReference type="EMBL" id="AMRJ01000008">
    <property type="protein sequence ID" value="EKF74727.1"/>
    <property type="molecule type" value="Genomic_DNA"/>
</dbReference>
<gene>
    <name evidence="9" type="ORF">A11A3_06883</name>
</gene>
<dbReference type="GO" id="GO:0030001">
    <property type="term" value="P:metal ion transport"/>
    <property type="evidence" value="ECO:0007669"/>
    <property type="project" value="UniProtKB-ARBA"/>
</dbReference>
<dbReference type="InterPro" id="IPR003445">
    <property type="entry name" value="Cat_transpt"/>
</dbReference>
<feature type="transmembrane region" description="Helical" evidence="8">
    <location>
        <begin position="140"/>
        <end position="160"/>
    </location>
</feature>
<protein>
    <submittedName>
        <fullName evidence="9">TrkH family potassium uptake protein</fullName>
    </submittedName>
</protein>
<dbReference type="GO" id="GO:0005886">
    <property type="term" value="C:plasma membrane"/>
    <property type="evidence" value="ECO:0007669"/>
    <property type="project" value="UniProtKB-SubCell"/>
</dbReference>
<reference evidence="9 10" key="1">
    <citation type="journal article" date="2012" name="J. Bacteriol.">
        <title>Genome Sequence of the Alkane-Degrading Bacterium Alcanivorax hongdengensis Type Strain A-11-3.</title>
        <authorList>
            <person name="Lai Q."/>
            <person name="Shao Z."/>
        </authorList>
    </citation>
    <scope>NUCLEOTIDE SEQUENCE [LARGE SCALE GENOMIC DNA]</scope>
    <source>
        <strain evidence="9 10">A-11-3</strain>
    </source>
</reference>
<dbReference type="PANTHER" id="PTHR32024:SF1">
    <property type="entry name" value="KTR SYSTEM POTASSIUM UPTAKE PROTEIN B"/>
    <property type="match status" value="1"/>
</dbReference>
<feature type="transmembrane region" description="Helical" evidence="8">
    <location>
        <begin position="417"/>
        <end position="436"/>
    </location>
</feature>
<feature type="transmembrane region" description="Helical" evidence="8">
    <location>
        <begin position="355"/>
        <end position="379"/>
    </location>
</feature>
<keyword evidence="7 8" id="KW-0472">Membrane</keyword>
<keyword evidence="5 8" id="KW-1133">Transmembrane helix</keyword>
<evidence type="ECO:0000256" key="1">
    <source>
        <dbReference type="ARBA" id="ARBA00004651"/>
    </source>
</evidence>
<comment type="subcellular location">
    <subcellularLocation>
        <location evidence="1">Cell membrane</location>
        <topology evidence="1">Multi-pass membrane protein</topology>
    </subcellularLocation>
</comment>
<feature type="transmembrane region" description="Helical" evidence="8">
    <location>
        <begin position="234"/>
        <end position="256"/>
    </location>
</feature>
<dbReference type="STRING" id="1177179.A11A3_06883"/>
<feature type="transmembrane region" description="Helical" evidence="8">
    <location>
        <begin position="201"/>
        <end position="222"/>
    </location>
</feature>
<dbReference type="PANTHER" id="PTHR32024">
    <property type="entry name" value="TRK SYSTEM POTASSIUM UPTAKE PROTEIN TRKG-RELATED"/>
    <property type="match status" value="1"/>
</dbReference>
<dbReference type="eggNOG" id="COG0168">
    <property type="taxonomic scope" value="Bacteria"/>
</dbReference>
<dbReference type="Pfam" id="PF02386">
    <property type="entry name" value="TrkH"/>
    <property type="match status" value="1"/>
</dbReference>
<feature type="transmembrane region" description="Helical" evidence="8">
    <location>
        <begin position="85"/>
        <end position="109"/>
    </location>
</feature>
<proteinExistence type="predicted"/>
<keyword evidence="6" id="KW-0406">Ion transport</keyword>
<dbReference type="AlphaFoldDB" id="L0WEY4"/>
<evidence type="ECO:0000256" key="2">
    <source>
        <dbReference type="ARBA" id="ARBA00022448"/>
    </source>
</evidence>
<evidence type="ECO:0000256" key="3">
    <source>
        <dbReference type="ARBA" id="ARBA00022475"/>
    </source>
</evidence>
<keyword evidence="10" id="KW-1185">Reference proteome</keyword>
<evidence type="ECO:0000256" key="8">
    <source>
        <dbReference type="SAM" id="Phobius"/>
    </source>
</evidence>
<dbReference type="PATRIC" id="fig|1177179.3.peg.1385"/>
<dbReference type="Proteomes" id="UP000010164">
    <property type="component" value="Unassembled WGS sequence"/>
</dbReference>
<keyword evidence="2" id="KW-0813">Transport</keyword>